<dbReference type="InterPro" id="IPR017452">
    <property type="entry name" value="GPCR_Rhodpsn_7TM"/>
</dbReference>
<reference evidence="14" key="1">
    <citation type="submission" date="2020-07" db="EMBL/GenBank/DDBJ databases">
        <authorList>
            <person name="Nazaruddin N."/>
        </authorList>
    </citation>
    <scope>NUCLEOTIDE SEQUENCE</scope>
</reference>
<evidence type="ECO:0000256" key="10">
    <source>
        <dbReference type="ARBA" id="ARBA00023224"/>
    </source>
</evidence>
<accession>A0A6V7H3N8</accession>
<evidence type="ECO:0000256" key="6">
    <source>
        <dbReference type="ARBA" id="ARBA00023040"/>
    </source>
</evidence>
<dbReference type="AlphaFoldDB" id="A0A6V7H3N8"/>
<evidence type="ECO:0000256" key="5">
    <source>
        <dbReference type="ARBA" id="ARBA00022989"/>
    </source>
</evidence>
<keyword evidence="6" id="KW-0297">G-protein coupled receptor</keyword>
<dbReference type="PRINTS" id="PR00237">
    <property type="entry name" value="GPCRRHODOPSN"/>
</dbReference>
<feature type="compositionally biased region" description="Low complexity" evidence="11">
    <location>
        <begin position="281"/>
        <end position="299"/>
    </location>
</feature>
<dbReference type="PROSITE" id="PS50262">
    <property type="entry name" value="G_PROTEIN_RECEP_F1_2"/>
    <property type="match status" value="1"/>
</dbReference>
<evidence type="ECO:0000256" key="3">
    <source>
        <dbReference type="ARBA" id="ARBA00022475"/>
    </source>
</evidence>
<evidence type="ECO:0000256" key="9">
    <source>
        <dbReference type="ARBA" id="ARBA00023180"/>
    </source>
</evidence>
<feature type="region of interest" description="Disordered" evidence="11">
    <location>
        <begin position="261"/>
        <end position="299"/>
    </location>
</feature>
<evidence type="ECO:0000256" key="12">
    <source>
        <dbReference type="SAM" id="Phobius"/>
    </source>
</evidence>
<evidence type="ECO:0000313" key="15">
    <source>
        <dbReference type="Proteomes" id="UP000752696"/>
    </source>
</evidence>
<comment type="similarity">
    <text evidence="2">Belongs to the G-protein coupled receptor 1 family.</text>
</comment>
<dbReference type="PANTHER" id="PTHR24246">
    <property type="entry name" value="OLFACTORY RECEPTOR AND ADENOSINE RECEPTOR"/>
    <property type="match status" value="1"/>
</dbReference>
<evidence type="ECO:0000256" key="4">
    <source>
        <dbReference type="ARBA" id="ARBA00022692"/>
    </source>
</evidence>
<protein>
    <recommendedName>
        <fullName evidence="13">G-protein coupled receptors family 1 profile domain-containing protein</fullName>
    </recommendedName>
</protein>
<dbReference type="GO" id="GO:0004930">
    <property type="term" value="F:G protein-coupled receptor activity"/>
    <property type="evidence" value="ECO:0007669"/>
    <property type="project" value="UniProtKB-KW"/>
</dbReference>
<keyword evidence="5 12" id="KW-1133">Transmembrane helix</keyword>
<dbReference type="OrthoDB" id="284782at2759"/>
<keyword evidence="4 12" id="KW-0812">Transmembrane</keyword>
<feature type="domain" description="G-protein coupled receptors family 1 profile" evidence="13">
    <location>
        <begin position="1"/>
        <end position="176"/>
    </location>
</feature>
<keyword evidence="8" id="KW-0675">Receptor</keyword>
<keyword evidence="7 12" id="KW-0472">Membrane</keyword>
<proteinExistence type="inferred from homology"/>
<name>A0A6V7H3N8_9HYME</name>
<dbReference type="Proteomes" id="UP000752696">
    <property type="component" value="Unassembled WGS sequence"/>
</dbReference>
<dbReference type="InterPro" id="IPR000276">
    <property type="entry name" value="GPCR_Rhodpsn"/>
</dbReference>
<dbReference type="SUPFAM" id="SSF81321">
    <property type="entry name" value="Family A G protein-coupled receptor-like"/>
    <property type="match status" value="1"/>
</dbReference>
<keyword evidence="3" id="KW-1003">Cell membrane</keyword>
<keyword evidence="15" id="KW-1185">Reference proteome</keyword>
<dbReference type="EMBL" id="CAJDYZ010006731">
    <property type="protein sequence ID" value="CAD1473609.1"/>
    <property type="molecule type" value="Genomic_DNA"/>
</dbReference>
<evidence type="ECO:0000313" key="14">
    <source>
        <dbReference type="EMBL" id="CAD1473609.1"/>
    </source>
</evidence>
<sequence length="369" mass="42059">IICVCWIAGTLVGFLPLLGWNAGKKSNEKCIFTEVMDYDYLVFLYFATIIFPALLIAAFYTHIYRVVVKQVRYFYCKYTDTAYVLMYLQQIVTMNPCRRTGNQTCMLRLLGAARKREVKATQNLSRIVLFFIICWFPLYTINCVMAFCPRCRVHDVLMNFCIILSHLNSAGNPLLYAYHLKDFRAALKNFMWKLLFPHSDVKSSVVSVIHDRGSLVGSQRQFQRQAGGLPSSRVARPNLLRQVTDMKSRVSFSIPRNVSVQEKKVANTSSSSSEKQENDNESQNSNELQQNESDNFGSVRIDSSVSRSSHITSMELQTYKPLIPLLPAEVDHVEETPPASIFVIEVDVNHVESVHEKLGEELTENKDKG</sequence>
<evidence type="ECO:0000256" key="1">
    <source>
        <dbReference type="ARBA" id="ARBA00004651"/>
    </source>
</evidence>
<evidence type="ECO:0000256" key="7">
    <source>
        <dbReference type="ARBA" id="ARBA00023136"/>
    </source>
</evidence>
<evidence type="ECO:0000259" key="13">
    <source>
        <dbReference type="PROSITE" id="PS50262"/>
    </source>
</evidence>
<feature type="transmembrane region" description="Helical" evidence="12">
    <location>
        <begin position="43"/>
        <end position="63"/>
    </location>
</feature>
<keyword evidence="9" id="KW-0325">Glycoprotein</keyword>
<comment type="caution">
    <text evidence="14">The sequence shown here is derived from an EMBL/GenBank/DDBJ whole genome shotgun (WGS) entry which is preliminary data.</text>
</comment>
<organism evidence="14 15">
    <name type="scientific">Heterotrigona itama</name>
    <dbReference type="NCBI Taxonomy" id="395501"/>
    <lineage>
        <taxon>Eukaryota</taxon>
        <taxon>Metazoa</taxon>
        <taxon>Ecdysozoa</taxon>
        <taxon>Arthropoda</taxon>
        <taxon>Hexapoda</taxon>
        <taxon>Insecta</taxon>
        <taxon>Pterygota</taxon>
        <taxon>Neoptera</taxon>
        <taxon>Endopterygota</taxon>
        <taxon>Hymenoptera</taxon>
        <taxon>Apocrita</taxon>
        <taxon>Aculeata</taxon>
        <taxon>Apoidea</taxon>
        <taxon>Anthophila</taxon>
        <taxon>Apidae</taxon>
        <taxon>Heterotrigona</taxon>
    </lineage>
</organism>
<evidence type="ECO:0000256" key="11">
    <source>
        <dbReference type="SAM" id="MobiDB-lite"/>
    </source>
</evidence>
<feature type="transmembrane region" description="Helical" evidence="12">
    <location>
        <begin position="124"/>
        <end position="147"/>
    </location>
</feature>
<evidence type="ECO:0000256" key="8">
    <source>
        <dbReference type="ARBA" id="ARBA00023170"/>
    </source>
</evidence>
<dbReference type="GO" id="GO:0005886">
    <property type="term" value="C:plasma membrane"/>
    <property type="evidence" value="ECO:0007669"/>
    <property type="project" value="UniProtKB-SubCell"/>
</dbReference>
<dbReference type="PANTHER" id="PTHR24246:SF27">
    <property type="entry name" value="ADENOSINE RECEPTOR, ISOFORM A"/>
    <property type="match status" value="1"/>
</dbReference>
<feature type="non-terminal residue" evidence="14">
    <location>
        <position position="1"/>
    </location>
</feature>
<dbReference type="GO" id="GO:0001973">
    <property type="term" value="P:G protein-coupled adenosine receptor signaling pathway"/>
    <property type="evidence" value="ECO:0007669"/>
    <property type="project" value="TreeGrafter"/>
</dbReference>
<gene>
    <name evidence="14" type="ORF">MHI_LOCUS400854</name>
</gene>
<dbReference type="Gene3D" id="1.20.1070.10">
    <property type="entry name" value="Rhodopsin 7-helix transmembrane proteins"/>
    <property type="match status" value="1"/>
</dbReference>
<keyword evidence="10" id="KW-0807">Transducer</keyword>
<comment type="subcellular location">
    <subcellularLocation>
        <location evidence="1">Cell membrane</location>
        <topology evidence="1">Multi-pass membrane protein</topology>
    </subcellularLocation>
</comment>
<dbReference type="GO" id="GO:0007189">
    <property type="term" value="P:adenylate cyclase-activating G protein-coupled receptor signaling pathway"/>
    <property type="evidence" value="ECO:0007669"/>
    <property type="project" value="TreeGrafter"/>
</dbReference>
<evidence type="ECO:0000256" key="2">
    <source>
        <dbReference type="ARBA" id="ARBA00010663"/>
    </source>
</evidence>
<dbReference type="Pfam" id="PF00001">
    <property type="entry name" value="7tm_1"/>
    <property type="match status" value="1"/>
</dbReference>